<proteinExistence type="predicted"/>
<protein>
    <submittedName>
        <fullName evidence="1">Unnamed protein product</fullName>
    </submittedName>
</protein>
<dbReference type="Proteomes" id="UP001165064">
    <property type="component" value="Unassembled WGS sequence"/>
</dbReference>
<evidence type="ECO:0000313" key="2">
    <source>
        <dbReference type="Proteomes" id="UP001165064"/>
    </source>
</evidence>
<evidence type="ECO:0000313" key="1">
    <source>
        <dbReference type="EMBL" id="GME77425.1"/>
    </source>
</evidence>
<dbReference type="EMBL" id="BSXS01001845">
    <property type="protein sequence ID" value="GME77425.1"/>
    <property type="molecule type" value="Genomic_DNA"/>
</dbReference>
<keyword evidence="2" id="KW-1185">Reference proteome</keyword>
<reference evidence="1" key="1">
    <citation type="submission" date="2023-04" db="EMBL/GenBank/DDBJ databases">
        <title>Ambrosiozyma monospora NBRC 10751.</title>
        <authorList>
            <person name="Ichikawa N."/>
            <person name="Sato H."/>
            <person name="Tonouchi N."/>
        </authorList>
    </citation>
    <scope>NUCLEOTIDE SEQUENCE</scope>
    <source>
        <strain evidence="1">NBRC 10751</strain>
    </source>
</reference>
<accession>A0ACB5SZ87</accession>
<comment type="caution">
    <text evidence="1">The sequence shown here is derived from an EMBL/GenBank/DDBJ whole genome shotgun (WGS) entry which is preliminary data.</text>
</comment>
<name>A0ACB5SZ87_AMBMO</name>
<sequence length="219" mass="25776">MTIVLSPFIKKVIKVPKEIQFIIFRFVIHNYLRRTNMDEFPENESLCSEEIFRPPLNHLTALMGFDTDLDNIIAIAIEELTFDESIFSRPQLSKFRDFVLAKLIKIRLRAPFGIELNKYSIELLNHGCYEYLIFYISNPDSRFIDGNLKFITFLTVKLDSLSDLYKETKDLKLLERLKRLRLKCLKILATSSQLDLLDEAMAQKLISWSRENQVVFLKM</sequence>
<organism evidence="1 2">
    <name type="scientific">Ambrosiozyma monospora</name>
    <name type="common">Yeast</name>
    <name type="synonym">Endomycopsis monosporus</name>
    <dbReference type="NCBI Taxonomy" id="43982"/>
    <lineage>
        <taxon>Eukaryota</taxon>
        <taxon>Fungi</taxon>
        <taxon>Dikarya</taxon>
        <taxon>Ascomycota</taxon>
        <taxon>Saccharomycotina</taxon>
        <taxon>Pichiomycetes</taxon>
        <taxon>Pichiales</taxon>
        <taxon>Pichiaceae</taxon>
        <taxon>Ambrosiozyma</taxon>
    </lineage>
</organism>
<gene>
    <name evidence="1" type="ORF">Amon02_000303200</name>
</gene>